<dbReference type="EMBL" id="AZFK01000047">
    <property type="protein sequence ID" value="KRL89392.1"/>
    <property type="molecule type" value="Genomic_DNA"/>
</dbReference>
<name>A0A0R1U814_9LACO</name>
<evidence type="ECO:0000256" key="6">
    <source>
        <dbReference type="ARBA" id="ARBA00022807"/>
    </source>
</evidence>
<dbReference type="PROSITE" id="PS51782">
    <property type="entry name" value="LYSM"/>
    <property type="match status" value="1"/>
</dbReference>
<dbReference type="PATRIC" id="fig|1423760.3.peg.1802"/>
<feature type="domain" description="NlpC/P60" evidence="9">
    <location>
        <begin position="221"/>
        <end position="338"/>
    </location>
</feature>
<dbReference type="InterPro" id="IPR051202">
    <property type="entry name" value="Peptidase_C40"/>
</dbReference>
<dbReference type="InterPro" id="IPR036779">
    <property type="entry name" value="LysM_dom_sf"/>
</dbReference>
<dbReference type="PANTHER" id="PTHR47053:SF1">
    <property type="entry name" value="MUREIN DD-ENDOPEPTIDASE MEPH-RELATED"/>
    <property type="match status" value="1"/>
</dbReference>
<sequence>MELINIKTKQLVLATTAALAGTVLMTSAKANADTTVTVQSGDTVWGLSQEYQVSMASIVQANQLANPDLIYVGDQLTIPTSAAKSSQKASSATAQQTAAAAPASQATSASATAVTVTLPLSATPSAATSSSAAQLATTSANQLATTPRVENNGSTSVSLLAAAPATSTANVATTAVNVASTTPVTSTPAVNNSTNTAVTSAASTAPTTSAAAGTATNGVTTYTPSEAVARAQSVEGTPYVWGGNTTSGFDCSGLVQWSYGLSSDYRTTYQQQALGTHQCDIANAPAGAIYFWGSDSAPYHDAIATGNGNYIAAPDVGQTVSTSSINYYTPNYYVVVGQ</sequence>
<keyword evidence="3 7" id="KW-0732">Signal</keyword>
<dbReference type="Proteomes" id="UP000050816">
    <property type="component" value="Unassembled WGS sequence"/>
</dbReference>
<organism evidence="10 11">
    <name type="scientific">Limosilactobacillus ingluviei DSM 15946</name>
    <dbReference type="NCBI Taxonomy" id="1423760"/>
    <lineage>
        <taxon>Bacteria</taxon>
        <taxon>Bacillati</taxon>
        <taxon>Bacillota</taxon>
        <taxon>Bacilli</taxon>
        <taxon>Lactobacillales</taxon>
        <taxon>Lactobacillaceae</taxon>
        <taxon>Limosilactobacillus</taxon>
    </lineage>
</organism>
<evidence type="ECO:0000313" key="10">
    <source>
        <dbReference type="EMBL" id="KRL89392.1"/>
    </source>
</evidence>
<dbReference type="Pfam" id="PF01476">
    <property type="entry name" value="LysM"/>
    <property type="match status" value="1"/>
</dbReference>
<dbReference type="PROSITE" id="PS51935">
    <property type="entry name" value="NLPC_P60"/>
    <property type="match status" value="1"/>
</dbReference>
<feature type="signal peptide" evidence="7">
    <location>
        <begin position="1"/>
        <end position="32"/>
    </location>
</feature>
<dbReference type="Pfam" id="PF00877">
    <property type="entry name" value="NLPC_P60"/>
    <property type="match status" value="1"/>
</dbReference>
<evidence type="ECO:0000256" key="1">
    <source>
        <dbReference type="ARBA" id="ARBA00007074"/>
    </source>
</evidence>
<dbReference type="CDD" id="cd00118">
    <property type="entry name" value="LysM"/>
    <property type="match status" value="1"/>
</dbReference>
<dbReference type="SMART" id="SM00257">
    <property type="entry name" value="LysM"/>
    <property type="match status" value="1"/>
</dbReference>
<dbReference type="InterPro" id="IPR000064">
    <property type="entry name" value="NLP_P60_dom"/>
</dbReference>
<keyword evidence="5" id="KW-0378">Hydrolase</keyword>
<gene>
    <name evidence="10" type="ORF">FC43_GL001726</name>
</gene>
<evidence type="ECO:0000256" key="2">
    <source>
        <dbReference type="ARBA" id="ARBA00022670"/>
    </source>
</evidence>
<dbReference type="Gene3D" id="3.10.350.10">
    <property type="entry name" value="LysM domain"/>
    <property type="match status" value="1"/>
</dbReference>
<dbReference type="Gene3D" id="3.90.1720.10">
    <property type="entry name" value="endopeptidase domain like (from Nostoc punctiforme)"/>
    <property type="match status" value="1"/>
</dbReference>
<evidence type="ECO:0000256" key="4">
    <source>
        <dbReference type="ARBA" id="ARBA00022737"/>
    </source>
</evidence>
<protein>
    <submittedName>
        <fullName evidence="10">NLP P60 protein</fullName>
    </submittedName>
</protein>
<dbReference type="SUPFAM" id="SSF54001">
    <property type="entry name" value="Cysteine proteinases"/>
    <property type="match status" value="1"/>
</dbReference>
<feature type="chain" id="PRO_5006411595" evidence="7">
    <location>
        <begin position="33"/>
        <end position="338"/>
    </location>
</feature>
<evidence type="ECO:0000259" key="9">
    <source>
        <dbReference type="PROSITE" id="PS51935"/>
    </source>
</evidence>
<keyword evidence="4" id="KW-0677">Repeat</keyword>
<reference evidence="10 11" key="1">
    <citation type="journal article" date="2015" name="Genome Announc.">
        <title>Expanding the biotechnology potential of lactobacilli through comparative genomics of 213 strains and associated genera.</title>
        <authorList>
            <person name="Sun Z."/>
            <person name="Harris H.M."/>
            <person name="McCann A."/>
            <person name="Guo C."/>
            <person name="Argimon S."/>
            <person name="Zhang W."/>
            <person name="Yang X."/>
            <person name="Jeffery I.B."/>
            <person name="Cooney J.C."/>
            <person name="Kagawa T.F."/>
            <person name="Liu W."/>
            <person name="Song Y."/>
            <person name="Salvetti E."/>
            <person name="Wrobel A."/>
            <person name="Rasinkangas P."/>
            <person name="Parkhill J."/>
            <person name="Rea M.C."/>
            <person name="O'Sullivan O."/>
            <person name="Ritari J."/>
            <person name="Douillard F.P."/>
            <person name="Paul Ross R."/>
            <person name="Yang R."/>
            <person name="Briner A.E."/>
            <person name="Felis G.E."/>
            <person name="de Vos W.M."/>
            <person name="Barrangou R."/>
            <person name="Klaenhammer T.R."/>
            <person name="Caufield P.W."/>
            <person name="Cui Y."/>
            <person name="Zhang H."/>
            <person name="O'Toole P.W."/>
        </authorList>
    </citation>
    <scope>NUCLEOTIDE SEQUENCE [LARGE SCALE GENOMIC DNA]</scope>
    <source>
        <strain evidence="10 11">DSM 15946</strain>
    </source>
</reference>
<keyword evidence="6" id="KW-0788">Thiol protease</keyword>
<feature type="domain" description="LysM" evidence="8">
    <location>
        <begin position="34"/>
        <end position="78"/>
    </location>
</feature>
<evidence type="ECO:0000256" key="3">
    <source>
        <dbReference type="ARBA" id="ARBA00022729"/>
    </source>
</evidence>
<evidence type="ECO:0000256" key="7">
    <source>
        <dbReference type="SAM" id="SignalP"/>
    </source>
</evidence>
<evidence type="ECO:0000313" key="11">
    <source>
        <dbReference type="Proteomes" id="UP000050816"/>
    </source>
</evidence>
<evidence type="ECO:0000259" key="8">
    <source>
        <dbReference type="PROSITE" id="PS51782"/>
    </source>
</evidence>
<keyword evidence="2" id="KW-0645">Protease</keyword>
<dbReference type="PANTHER" id="PTHR47053">
    <property type="entry name" value="MUREIN DD-ENDOPEPTIDASE MEPH-RELATED"/>
    <property type="match status" value="1"/>
</dbReference>
<dbReference type="GO" id="GO:0006508">
    <property type="term" value="P:proteolysis"/>
    <property type="evidence" value="ECO:0007669"/>
    <property type="project" value="UniProtKB-KW"/>
</dbReference>
<dbReference type="InterPro" id="IPR038765">
    <property type="entry name" value="Papain-like_cys_pep_sf"/>
</dbReference>
<dbReference type="GO" id="GO:0008234">
    <property type="term" value="F:cysteine-type peptidase activity"/>
    <property type="evidence" value="ECO:0007669"/>
    <property type="project" value="UniProtKB-KW"/>
</dbReference>
<dbReference type="SUPFAM" id="SSF54106">
    <property type="entry name" value="LysM domain"/>
    <property type="match status" value="1"/>
</dbReference>
<comment type="similarity">
    <text evidence="1">Belongs to the peptidase C40 family.</text>
</comment>
<proteinExistence type="inferred from homology"/>
<evidence type="ECO:0000256" key="5">
    <source>
        <dbReference type="ARBA" id="ARBA00022801"/>
    </source>
</evidence>
<comment type="caution">
    <text evidence="10">The sequence shown here is derived from an EMBL/GenBank/DDBJ whole genome shotgun (WGS) entry which is preliminary data.</text>
</comment>
<dbReference type="AlphaFoldDB" id="A0A0R1U814"/>
<dbReference type="InterPro" id="IPR018392">
    <property type="entry name" value="LysM"/>
</dbReference>
<accession>A0A0R1U814</accession>
<dbReference type="RefSeq" id="WP_056954961.1">
    <property type="nucleotide sequence ID" value="NZ_AZFK01000047.1"/>
</dbReference>